<evidence type="ECO:0000313" key="2">
    <source>
        <dbReference type="Proteomes" id="UP001241377"/>
    </source>
</evidence>
<sequence>MADTSYDTADEAYDSLGSSFVSSFSLPPPSPTEHKPSRTSQTDASDVPQLIIPASENQNKDAPDPIVNNKPEEPTNTVADDPSAVSNPIPTAQEQAKAAPQEDWKELLDQNLTSWRAESSEARAKSESTRLRLEEEKVKEAKRIADEEKELERKIRQEKEDAEIEKKVQTLLAKPTGKSHGKKPHHHHDGEMDPKRWNDVRNAWEIMHDGATAVPGQAGRSEFEEEDPVEVDGRDMTAGDHGGRDGNRAAEVLRVKLFHLVNYLIWRQLTSTLMILLQRLSNAAATVTQGDGNLNPTPASATRRADLLSASSHKKPDAVSNQREAVAGAWRSNAQKSAEEKGAGDASSQKHPQAAAGATQTRQPASSSPSAPVAETSKPTPTEPASASSSSSQGHPQQPPSLTLSLFSGSGHRSLARIAAVVGINLVLPFINGVMLGFGEIFAREVISWTRSWWKGGLRSAGRWGTGSGAAAIAGKGLMEGARSVDISGSGSFP</sequence>
<dbReference type="Proteomes" id="UP001241377">
    <property type="component" value="Unassembled WGS sequence"/>
</dbReference>
<dbReference type="EMBL" id="JASBWR010000001">
    <property type="protein sequence ID" value="KAJ9113883.1"/>
    <property type="molecule type" value="Genomic_DNA"/>
</dbReference>
<reference evidence="1" key="1">
    <citation type="submission" date="2023-04" db="EMBL/GenBank/DDBJ databases">
        <title>Draft Genome sequencing of Naganishia species isolated from polar environments using Oxford Nanopore Technology.</title>
        <authorList>
            <person name="Leo P."/>
            <person name="Venkateswaran K."/>
        </authorList>
    </citation>
    <scope>NUCLEOTIDE SEQUENCE</scope>
    <source>
        <strain evidence="1">MNA-CCFEE 5261</strain>
    </source>
</reference>
<proteinExistence type="predicted"/>
<name>A0ACC2WR15_9TREE</name>
<keyword evidence="2" id="KW-1185">Reference proteome</keyword>
<comment type="caution">
    <text evidence="1">The sequence shown here is derived from an EMBL/GenBank/DDBJ whole genome shotgun (WGS) entry which is preliminary data.</text>
</comment>
<accession>A0ACC2WR15</accession>
<protein>
    <submittedName>
        <fullName evidence="1">Uncharacterized protein</fullName>
    </submittedName>
</protein>
<organism evidence="1 2">
    <name type="scientific">Naganishia cerealis</name>
    <dbReference type="NCBI Taxonomy" id="610337"/>
    <lineage>
        <taxon>Eukaryota</taxon>
        <taxon>Fungi</taxon>
        <taxon>Dikarya</taxon>
        <taxon>Basidiomycota</taxon>
        <taxon>Agaricomycotina</taxon>
        <taxon>Tremellomycetes</taxon>
        <taxon>Filobasidiales</taxon>
        <taxon>Filobasidiaceae</taxon>
        <taxon>Naganishia</taxon>
    </lineage>
</organism>
<evidence type="ECO:0000313" key="1">
    <source>
        <dbReference type="EMBL" id="KAJ9113883.1"/>
    </source>
</evidence>
<gene>
    <name evidence="1" type="ORF">QFC19_000077</name>
</gene>